<keyword evidence="1 3" id="KW-0853">WD repeat</keyword>
<gene>
    <name evidence="5" type="ORF">QCA50_006935</name>
</gene>
<dbReference type="PANTHER" id="PTHR44472:SF1">
    <property type="entry name" value="DDB1 AND CUL4 ASSOCIATED FACTOR 4"/>
    <property type="match status" value="1"/>
</dbReference>
<dbReference type="Proteomes" id="UP001385951">
    <property type="component" value="Unassembled WGS sequence"/>
</dbReference>
<feature type="repeat" description="WD" evidence="3">
    <location>
        <begin position="406"/>
        <end position="437"/>
    </location>
</feature>
<dbReference type="PROSITE" id="PS50082">
    <property type="entry name" value="WD_REPEATS_2"/>
    <property type="match status" value="1"/>
</dbReference>
<dbReference type="InterPro" id="IPR001680">
    <property type="entry name" value="WD40_rpt"/>
</dbReference>
<evidence type="ECO:0000313" key="6">
    <source>
        <dbReference type="Proteomes" id="UP001385951"/>
    </source>
</evidence>
<proteinExistence type="predicted"/>
<keyword evidence="6" id="KW-1185">Reference proteome</keyword>
<evidence type="ECO:0000256" key="4">
    <source>
        <dbReference type="SAM" id="MobiDB-lite"/>
    </source>
</evidence>
<evidence type="ECO:0000313" key="5">
    <source>
        <dbReference type="EMBL" id="KAK7690280.1"/>
    </source>
</evidence>
<dbReference type="InterPro" id="IPR052254">
    <property type="entry name" value="CUL4-DDB1_E3_ligase_receptor"/>
</dbReference>
<organism evidence="5 6">
    <name type="scientific">Cerrena zonata</name>
    <dbReference type="NCBI Taxonomy" id="2478898"/>
    <lineage>
        <taxon>Eukaryota</taxon>
        <taxon>Fungi</taxon>
        <taxon>Dikarya</taxon>
        <taxon>Basidiomycota</taxon>
        <taxon>Agaricomycotina</taxon>
        <taxon>Agaricomycetes</taxon>
        <taxon>Polyporales</taxon>
        <taxon>Cerrenaceae</taxon>
        <taxon>Cerrena</taxon>
    </lineage>
</organism>
<protein>
    <submittedName>
        <fullName evidence="5">Uncharacterized protein</fullName>
    </submittedName>
</protein>
<dbReference type="EMBL" id="JASBNA010000007">
    <property type="protein sequence ID" value="KAK7690280.1"/>
    <property type="molecule type" value="Genomic_DNA"/>
</dbReference>
<dbReference type="AlphaFoldDB" id="A0AAW0GMD8"/>
<dbReference type="InterPro" id="IPR015943">
    <property type="entry name" value="WD40/YVTN_repeat-like_dom_sf"/>
</dbReference>
<feature type="region of interest" description="Disordered" evidence="4">
    <location>
        <begin position="56"/>
        <end position="103"/>
    </location>
</feature>
<dbReference type="Gene3D" id="2.130.10.10">
    <property type="entry name" value="YVTN repeat-like/Quinoprotein amine dehydrogenase"/>
    <property type="match status" value="1"/>
</dbReference>
<dbReference type="SUPFAM" id="SSF50978">
    <property type="entry name" value="WD40 repeat-like"/>
    <property type="match status" value="1"/>
</dbReference>
<evidence type="ECO:0000256" key="1">
    <source>
        <dbReference type="ARBA" id="ARBA00022574"/>
    </source>
</evidence>
<dbReference type="PANTHER" id="PTHR44472">
    <property type="entry name" value="DDB1- AND CUL4-ASSOCIATED FACTOR 4-RELATED"/>
    <property type="match status" value="1"/>
</dbReference>
<keyword evidence="2" id="KW-0677">Repeat</keyword>
<dbReference type="InterPro" id="IPR036322">
    <property type="entry name" value="WD40_repeat_dom_sf"/>
</dbReference>
<accession>A0AAW0GMD8</accession>
<reference evidence="5 6" key="1">
    <citation type="submission" date="2022-09" db="EMBL/GenBank/DDBJ databases">
        <authorList>
            <person name="Palmer J.M."/>
        </authorList>
    </citation>
    <scope>NUCLEOTIDE SEQUENCE [LARGE SCALE GENOMIC DNA]</scope>
    <source>
        <strain evidence="5 6">DSM 7382</strain>
    </source>
</reference>
<sequence>MPNVRSELPPPSYFLEDFFLSPRLPTPTVYTRYTFLMLPRELPGLYWDAERNRYFPISSRPPNGPGTAGPSSDTDRTIGLENPGINDDNGHGRRKRQKIELEPLQNQPSNTWVLIDRLRSGATFTSAQRLKHTLELRQISKMHCASVDSVTDGSILSFSAARQPDGSTTAMVGDQHGWVFTHKSMAPQMPTRELFLGAPVSCLIKVGLIYTYPFPGQKCMFKSRRARGSINGLIMRNFFSKFTGFSVEEIDIWTQMRLMGKRFYDVRDAHILDTSLLLGAAGYGILFPDLINSTAINHHVFSTQSDVLSVHQSGQLCFLGCRNGSIQGFDRRISHGSDSNTTEFLNGRFKDSGHAITHLSVVHDWQLLVSTIGGVLETHDIRFSRNRDPLIRFEGHLNKFSEKLGLAISPEHDILFAASDDRKLNAWSLQTGERIAPITNTTQSAEYPWLSLIPLQKRAPLLLKEPFPSDIPALQVTDGGQNHEPCLWVASGKALYKYIFKPQHRH</sequence>
<comment type="caution">
    <text evidence="5">The sequence shown here is derived from an EMBL/GenBank/DDBJ whole genome shotgun (WGS) entry which is preliminary data.</text>
</comment>
<evidence type="ECO:0000256" key="3">
    <source>
        <dbReference type="PROSITE-ProRule" id="PRU00221"/>
    </source>
</evidence>
<name>A0AAW0GMD8_9APHY</name>
<evidence type="ECO:0000256" key="2">
    <source>
        <dbReference type="ARBA" id="ARBA00022737"/>
    </source>
</evidence>